<name>A0ABY1QYT6_9SPHN</name>
<organism evidence="1 2">
    <name type="scientific">Novosphingobium panipatense</name>
    <dbReference type="NCBI Taxonomy" id="428991"/>
    <lineage>
        <taxon>Bacteria</taxon>
        <taxon>Pseudomonadati</taxon>
        <taxon>Pseudomonadota</taxon>
        <taxon>Alphaproteobacteria</taxon>
        <taxon>Sphingomonadales</taxon>
        <taxon>Sphingomonadaceae</taxon>
        <taxon>Novosphingobium</taxon>
    </lineage>
</organism>
<evidence type="ECO:0000313" key="1">
    <source>
        <dbReference type="EMBL" id="SMP83319.1"/>
    </source>
</evidence>
<evidence type="ECO:0000313" key="2">
    <source>
        <dbReference type="Proteomes" id="UP001157910"/>
    </source>
</evidence>
<reference evidence="1 2" key="1">
    <citation type="submission" date="2017-05" db="EMBL/GenBank/DDBJ databases">
        <authorList>
            <person name="Varghese N."/>
            <person name="Submissions S."/>
        </authorList>
    </citation>
    <scope>NUCLEOTIDE SEQUENCE [LARGE SCALE GENOMIC DNA]</scope>
    <source>
        <strain evidence="1 2">SM16</strain>
    </source>
</reference>
<dbReference type="Proteomes" id="UP001157910">
    <property type="component" value="Unassembled WGS sequence"/>
</dbReference>
<dbReference type="EMBL" id="FXUI01000054">
    <property type="protein sequence ID" value="SMP83319.1"/>
    <property type="molecule type" value="Genomic_DNA"/>
</dbReference>
<protein>
    <submittedName>
        <fullName evidence="1">Uncharacterized protein</fullName>
    </submittedName>
</protein>
<proteinExistence type="predicted"/>
<sequence length="33" mass="3928">VGRYYGNALNSPTRDESMSRGRRIHSLTFYLYF</sequence>
<feature type="non-terminal residue" evidence="1">
    <location>
        <position position="1"/>
    </location>
</feature>
<gene>
    <name evidence="1" type="ORF">SAMN06296065_1541</name>
</gene>
<keyword evidence="2" id="KW-1185">Reference proteome</keyword>
<accession>A0ABY1QYT6</accession>
<comment type="caution">
    <text evidence="1">The sequence shown here is derived from an EMBL/GenBank/DDBJ whole genome shotgun (WGS) entry which is preliminary data.</text>
</comment>